<dbReference type="InterPro" id="IPR043128">
    <property type="entry name" value="Rev_trsase/Diguanyl_cyclase"/>
</dbReference>
<accession>A0ABQ5HM58</accession>
<dbReference type="Gene3D" id="3.30.420.10">
    <property type="entry name" value="Ribonuclease H-like superfamily/Ribonuclease H"/>
    <property type="match status" value="2"/>
</dbReference>
<evidence type="ECO:0000256" key="1">
    <source>
        <dbReference type="ARBA" id="ARBA00022670"/>
    </source>
</evidence>
<evidence type="ECO:0000313" key="18">
    <source>
        <dbReference type="EMBL" id="GJT88971.1"/>
    </source>
</evidence>
<keyword evidence="9" id="KW-0460">Magnesium</keyword>
<evidence type="ECO:0000256" key="3">
    <source>
        <dbReference type="ARBA" id="ARBA00022695"/>
    </source>
</evidence>
<dbReference type="InterPro" id="IPR036397">
    <property type="entry name" value="RNaseH_sf"/>
</dbReference>
<keyword evidence="8" id="KW-0378">Hydrolase</keyword>
<dbReference type="PROSITE" id="PS50878">
    <property type="entry name" value="RT_POL"/>
    <property type="match status" value="1"/>
</dbReference>
<evidence type="ECO:0000256" key="6">
    <source>
        <dbReference type="ARBA" id="ARBA00022750"/>
    </source>
</evidence>
<dbReference type="PANTHER" id="PTHR37984:SF5">
    <property type="entry name" value="PROTEIN NYNRIN-LIKE"/>
    <property type="match status" value="1"/>
</dbReference>
<keyword evidence="10" id="KW-0229">DNA integration</keyword>
<dbReference type="InterPro" id="IPR056924">
    <property type="entry name" value="SH3_Tf2-1"/>
</dbReference>
<keyword evidence="3" id="KW-0548">Nucleotidyltransferase</keyword>
<keyword evidence="1" id="KW-0645">Protease</keyword>
<name>A0ABQ5HM58_9ASTR</name>
<evidence type="ECO:0000256" key="12">
    <source>
        <dbReference type="ARBA" id="ARBA00022932"/>
    </source>
</evidence>
<keyword evidence="13" id="KW-0238">DNA-binding</keyword>
<evidence type="ECO:0000256" key="14">
    <source>
        <dbReference type="ARBA" id="ARBA00023172"/>
    </source>
</evidence>
<keyword evidence="2" id="KW-0808">Transferase</keyword>
<gene>
    <name evidence="18" type="ORF">Tco_1070688</name>
</gene>
<feature type="domain" description="Reverse transcriptase" evidence="17">
    <location>
        <begin position="555"/>
        <end position="734"/>
    </location>
</feature>
<dbReference type="InterPro" id="IPR021109">
    <property type="entry name" value="Peptidase_aspartic_dom_sf"/>
</dbReference>
<dbReference type="InterPro" id="IPR043502">
    <property type="entry name" value="DNA/RNA_pol_sf"/>
</dbReference>
<dbReference type="InterPro" id="IPR050951">
    <property type="entry name" value="Retrovirus_Pol_polyprotein"/>
</dbReference>
<dbReference type="CDD" id="cd09274">
    <property type="entry name" value="RNase_HI_RT_Ty3"/>
    <property type="match status" value="1"/>
</dbReference>
<dbReference type="Pfam" id="PF00078">
    <property type="entry name" value="RVT_1"/>
    <property type="match status" value="1"/>
</dbReference>
<keyword evidence="4" id="KW-0540">Nuclease</keyword>
<dbReference type="InterPro" id="IPR041577">
    <property type="entry name" value="RT_RNaseH_2"/>
</dbReference>
<dbReference type="InterPro" id="IPR041588">
    <property type="entry name" value="Integrase_H2C2"/>
</dbReference>
<dbReference type="Pfam" id="PF03732">
    <property type="entry name" value="Retrotrans_gag"/>
    <property type="match status" value="1"/>
</dbReference>
<keyword evidence="5" id="KW-0479">Metal-binding</keyword>
<dbReference type="Pfam" id="PF08284">
    <property type="entry name" value="RVP_2"/>
    <property type="match status" value="1"/>
</dbReference>
<evidence type="ECO:0000256" key="11">
    <source>
        <dbReference type="ARBA" id="ARBA00022918"/>
    </source>
</evidence>
<evidence type="ECO:0000313" key="19">
    <source>
        <dbReference type="Proteomes" id="UP001151760"/>
    </source>
</evidence>
<dbReference type="EMBL" id="BQNB010019780">
    <property type="protein sequence ID" value="GJT88971.1"/>
    <property type="molecule type" value="Genomic_DNA"/>
</dbReference>
<dbReference type="InterPro" id="IPR016197">
    <property type="entry name" value="Chromo-like_dom_sf"/>
</dbReference>
<evidence type="ECO:0000256" key="7">
    <source>
        <dbReference type="ARBA" id="ARBA00022759"/>
    </source>
</evidence>
<dbReference type="SUPFAM" id="SSF56672">
    <property type="entry name" value="DNA/RNA polymerases"/>
    <property type="match status" value="1"/>
</dbReference>
<dbReference type="Gene3D" id="1.10.340.70">
    <property type="match status" value="1"/>
</dbReference>
<reference evidence="18" key="2">
    <citation type="submission" date="2022-01" db="EMBL/GenBank/DDBJ databases">
        <authorList>
            <person name="Yamashiro T."/>
            <person name="Shiraishi A."/>
            <person name="Satake H."/>
            <person name="Nakayama K."/>
        </authorList>
    </citation>
    <scope>NUCLEOTIDE SEQUENCE</scope>
</reference>
<sequence>MAKKTQAEFQQETDERFTKHEAMFDKIMAELQKLTTNQDQRMVGPSGFASGGTKPYLKLHFPRFGGEDPKGWLYQAEQYFEFQRVETEDQVQLASFHLDGIALQWHRWITKFRGPMTWAEFSKAILVRFGPTEYEDPAEALSRLKQTTTVASYQEAFEKISHQVDGLPEIFLVGCFIGGLKEEIRLEVKLKTPKNLTQAIGMALLVEEKLNFQRRGYTSQRLSALPGPNRSTTAQGILGPGPNQRLPLPAPNPVRRLSQAEARERRVKGLCYYCDDAYTPGHKCSKPQIFMISEAIEVEEEVVTDEIAGEAVVEEVHAEVSFHAISGSFLPQTLRLPGKLHNKDIVILIDGGSTHNFLEQALVDRFGLVVDTGVRLEVVVANKEKLTCVSRVRNLTLTIQGYTITTDFFVLPVAACPIVLGVQWLKTLGPVEIDFENLTLGFRLAGSSHKLQGLKGTDLRVLKSSELMGIHGSVMLLQINSLAVSTPNQPTPCQSIQNVLDVFPQVFQEPVGLPPQRFHDHDIPLLPGSKPVSSRPYRQPYLQKTEIEKQVRELLRDGLIRPSHSPFSSPVLLVKKSDGSWRFCVDYRALNDITIKDKYPIPMIDELLDELQGAAIFSKLDLRAGYHQIRVREDDIHKTAFRTHDGHYEFVVMPFGLTNAPATFQCLMNDIFRPYLRKFILVFFDDILVYSKNLDAHLGHLRTVLELLFANHLFAKLSKCCFGVPQVNYLGHMISTDGVAVEIDKVQAVLSWPTPTSAKGVRGFLGLAGYYRKFIKGFGGIAAPLHKLVGKGSFVWDDTTEAAFQSLKVALTTAPTLALPDWSHPFTVECDASGVGIGAVLTQKGRPLAYYSSPLKGSMLSWSTYEKEMLAIVKAVRKWRHYLLGRKFIVKTDHMSLKYLLEQRITTPAQTRWLPKLLGFDYTIEYKKGVSNRGADALSRKAEVSYMAISHPCSRLWDDIKQEVISDVFYHNLPMSFPFPSKEGIVQRDGVWFRKGAILLSSHSPLLATVMELCHSSPEGGHFGFHKTIARVKQNFWWIGIKEFVKKFIRECHVCQRAKTDSMQPAGLLQPLPVPERIWEDISMDFVEGLPISNGFTVVMVVVDRLSKYAHFVPMRHPFTAALVAREFLFHIVRLHGTKSREIKKTGSRIECSRQTEVVNRTLEQYLRCFVCDKPKKWVDWLPWAEFSYNTSVHTSTKLSPFQVVYGRLPPRVLPYIPGTTKVDAVGGYLQDRDELLKTLRHNLLEARNRMKMYVDQHRREVQFKVEDFVYIKLQPYRQTSVVNRVSAKLAPRFFGPYKVLDRVGQVAYRVELPPGSLVHNVFHVSLLKKCDGPTPVQSREPMDEQVLSPSQKQPKGILEERVVQKGKYRPKTEILVKWVGHDREDATWETKWRFQRAYPDFHLEDKVSLSGVDCYVSKVQEPNYESVVKPMQEGDKPK</sequence>
<dbReference type="Gene3D" id="3.10.10.10">
    <property type="entry name" value="HIV Type 1 Reverse Transcriptase, subunit A, domain 1"/>
    <property type="match status" value="1"/>
</dbReference>
<keyword evidence="19" id="KW-1185">Reference proteome</keyword>
<keyword evidence="15" id="KW-0511">Multifunctional enzyme</keyword>
<evidence type="ECO:0000256" key="4">
    <source>
        <dbReference type="ARBA" id="ARBA00022722"/>
    </source>
</evidence>
<dbReference type="Proteomes" id="UP001151760">
    <property type="component" value="Unassembled WGS sequence"/>
</dbReference>
<evidence type="ECO:0000259" key="17">
    <source>
        <dbReference type="PROSITE" id="PS50878"/>
    </source>
</evidence>
<dbReference type="Gene3D" id="3.30.70.270">
    <property type="match status" value="2"/>
</dbReference>
<keyword evidence="7" id="KW-0255">Endonuclease</keyword>
<dbReference type="SUPFAM" id="SSF50630">
    <property type="entry name" value="Acid proteases"/>
    <property type="match status" value="1"/>
</dbReference>
<evidence type="ECO:0000256" key="2">
    <source>
        <dbReference type="ARBA" id="ARBA00022679"/>
    </source>
</evidence>
<evidence type="ECO:0000256" key="15">
    <source>
        <dbReference type="ARBA" id="ARBA00023268"/>
    </source>
</evidence>
<dbReference type="PROSITE" id="PS50013">
    <property type="entry name" value="CHROMO_2"/>
    <property type="match status" value="1"/>
</dbReference>
<dbReference type="CDD" id="cd00024">
    <property type="entry name" value="CD_CSD"/>
    <property type="match status" value="1"/>
</dbReference>
<evidence type="ECO:0000256" key="13">
    <source>
        <dbReference type="ARBA" id="ARBA00023125"/>
    </source>
</evidence>
<dbReference type="InterPro" id="IPR012337">
    <property type="entry name" value="RNaseH-like_sf"/>
</dbReference>
<dbReference type="PANTHER" id="PTHR37984">
    <property type="entry name" value="PROTEIN CBG26694"/>
    <property type="match status" value="1"/>
</dbReference>
<evidence type="ECO:0000256" key="9">
    <source>
        <dbReference type="ARBA" id="ARBA00022842"/>
    </source>
</evidence>
<feature type="domain" description="Chromo" evidence="16">
    <location>
        <begin position="1358"/>
        <end position="1391"/>
    </location>
</feature>
<reference evidence="18" key="1">
    <citation type="journal article" date="2022" name="Int. J. Mol. Sci.">
        <title>Draft Genome of Tanacetum Coccineum: Genomic Comparison of Closely Related Tanacetum-Family Plants.</title>
        <authorList>
            <person name="Yamashiro T."/>
            <person name="Shiraishi A."/>
            <person name="Nakayama K."/>
            <person name="Satake H."/>
        </authorList>
    </citation>
    <scope>NUCLEOTIDE SEQUENCE</scope>
</reference>
<keyword evidence="14" id="KW-0233">DNA recombination</keyword>
<dbReference type="InterPro" id="IPR000477">
    <property type="entry name" value="RT_dom"/>
</dbReference>
<organism evidence="18 19">
    <name type="scientific">Tanacetum coccineum</name>
    <dbReference type="NCBI Taxonomy" id="301880"/>
    <lineage>
        <taxon>Eukaryota</taxon>
        <taxon>Viridiplantae</taxon>
        <taxon>Streptophyta</taxon>
        <taxon>Embryophyta</taxon>
        <taxon>Tracheophyta</taxon>
        <taxon>Spermatophyta</taxon>
        <taxon>Magnoliopsida</taxon>
        <taxon>eudicotyledons</taxon>
        <taxon>Gunneridae</taxon>
        <taxon>Pentapetalae</taxon>
        <taxon>asterids</taxon>
        <taxon>campanulids</taxon>
        <taxon>Asterales</taxon>
        <taxon>Asteraceae</taxon>
        <taxon>Asteroideae</taxon>
        <taxon>Anthemideae</taxon>
        <taxon>Anthemidinae</taxon>
        <taxon>Tanacetum</taxon>
    </lineage>
</organism>
<evidence type="ECO:0000259" key="16">
    <source>
        <dbReference type="PROSITE" id="PS50013"/>
    </source>
</evidence>
<dbReference type="SUPFAM" id="SSF54160">
    <property type="entry name" value="Chromo domain-like"/>
    <property type="match status" value="1"/>
</dbReference>
<dbReference type="CDD" id="cd01647">
    <property type="entry name" value="RT_LTR"/>
    <property type="match status" value="1"/>
</dbReference>
<evidence type="ECO:0000256" key="10">
    <source>
        <dbReference type="ARBA" id="ARBA00022908"/>
    </source>
</evidence>
<proteinExistence type="predicted"/>
<dbReference type="Gene3D" id="2.40.70.10">
    <property type="entry name" value="Acid Proteases"/>
    <property type="match status" value="1"/>
</dbReference>
<comment type="caution">
    <text evidence="18">The sequence shown here is derived from an EMBL/GenBank/DDBJ whole genome shotgun (WGS) entry which is preliminary data.</text>
</comment>
<evidence type="ECO:0000256" key="5">
    <source>
        <dbReference type="ARBA" id="ARBA00022723"/>
    </source>
</evidence>
<dbReference type="Pfam" id="PF24626">
    <property type="entry name" value="SH3_Tf2-1"/>
    <property type="match status" value="1"/>
</dbReference>
<dbReference type="CDD" id="cd00303">
    <property type="entry name" value="retropepsin_like"/>
    <property type="match status" value="1"/>
</dbReference>
<dbReference type="Pfam" id="PF17919">
    <property type="entry name" value="RT_RNaseH_2"/>
    <property type="match status" value="1"/>
</dbReference>
<evidence type="ECO:0000256" key="8">
    <source>
        <dbReference type="ARBA" id="ARBA00022801"/>
    </source>
</evidence>
<protein>
    <submittedName>
        <fullName evidence="18">Transposon ty3-G gag-pol polyprotein</fullName>
    </submittedName>
</protein>
<dbReference type="SUPFAM" id="SSF53098">
    <property type="entry name" value="Ribonuclease H-like"/>
    <property type="match status" value="1"/>
</dbReference>
<dbReference type="Pfam" id="PF17921">
    <property type="entry name" value="Integrase_H2C2"/>
    <property type="match status" value="1"/>
</dbReference>
<keyword evidence="6" id="KW-0064">Aspartyl protease</keyword>
<dbReference type="InterPro" id="IPR000953">
    <property type="entry name" value="Chromo/chromo_shadow_dom"/>
</dbReference>
<keyword evidence="12" id="KW-0239">DNA-directed DNA polymerase</keyword>
<keyword evidence="11" id="KW-0695">RNA-directed DNA polymerase</keyword>
<dbReference type="InterPro" id="IPR005162">
    <property type="entry name" value="Retrotrans_gag_dom"/>
</dbReference>